<accession>A0A0C9ZDM4</accession>
<evidence type="ECO:0000313" key="2">
    <source>
        <dbReference type="Proteomes" id="UP000054485"/>
    </source>
</evidence>
<reference evidence="2" key="2">
    <citation type="submission" date="2015-01" db="EMBL/GenBank/DDBJ databases">
        <title>Evolutionary Origins and Diversification of the Mycorrhizal Mutualists.</title>
        <authorList>
            <consortium name="DOE Joint Genome Institute"/>
            <consortium name="Mycorrhizal Genomics Consortium"/>
            <person name="Kohler A."/>
            <person name="Kuo A."/>
            <person name="Nagy L.G."/>
            <person name="Floudas D."/>
            <person name="Copeland A."/>
            <person name="Barry K.W."/>
            <person name="Cichocki N."/>
            <person name="Veneault-Fourrey C."/>
            <person name="LaButti K."/>
            <person name="Lindquist E.A."/>
            <person name="Lipzen A."/>
            <person name="Lundell T."/>
            <person name="Morin E."/>
            <person name="Murat C."/>
            <person name="Riley R."/>
            <person name="Ohm R."/>
            <person name="Sun H."/>
            <person name="Tunlid A."/>
            <person name="Henrissat B."/>
            <person name="Grigoriev I.V."/>
            <person name="Hibbett D.S."/>
            <person name="Martin F."/>
        </authorList>
    </citation>
    <scope>NUCLEOTIDE SEQUENCE [LARGE SCALE GENOMIC DNA]</scope>
    <source>
        <strain evidence="2">UH-Slu-Lm8-n1</strain>
    </source>
</reference>
<sequence>MPSPSTTGAKFHSLVTFAAFPPKPTFPLTTPDAVTYLLDIDVSNLNRISPMYGGWYRP</sequence>
<dbReference type="InParanoid" id="A0A0C9ZDM4"/>
<proteinExistence type="predicted"/>
<dbReference type="Proteomes" id="UP000054485">
    <property type="component" value="Unassembled WGS sequence"/>
</dbReference>
<dbReference type="EMBL" id="KN835606">
    <property type="protein sequence ID" value="KIK35605.1"/>
    <property type="molecule type" value="Genomic_DNA"/>
</dbReference>
<organism evidence="1 2">
    <name type="scientific">Suillus luteus UH-Slu-Lm8-n1</name>
    <dbReference type="NCBI Taxonomy" id="930992"/>
    <lineage>
        <taxon>Eukaryota</taxon>
        <taxon>Fungi</taxon>
        <taxon>Dikarya</taxon>
        <taxon>Basidiomycota</taxon>
        <taxon>Agaricomycotina</taxon>
        <taxon>Agaricomycetes</taxon>
        <taxon>Agaricomycetidae</taxon>
        <taxon>Boletales</taxon>
        <taxon>Suillineae</taxon>
        <taxon>Suillaceae</taxon>
        <taxon>Suillus</taxon>
    </lineage>
</organism>
<evidence type="ECO:0000313" key="1">
    <source>
        <dbReference type="EMBL" id="KIK35605.1"/>
    </source>
</evidence>
<protein>
    <submittedName>
        <fullName evidence="1">Uncharacterized protein</fullName>
    </submittedName>
</protein>
<reference evidence="1 2" key="1">
    <citation type="submission" date="2014-04" db="EMBL/GenBank/DDBJ databases">
        <authorList>
            <consortium name="DOE Joint Genome Institute"/>
            <person name="Kuo A."/>
            <person name="Ruytinx J."/>
            <person name="Rineau F."/>
            <person name="Colpaert J."/>
            <person name="Kohler A."/>
            <person name="Nagy L.G."/>
            <person name="Floudas D."/>
            <person name="Copeland A."/>
            <person name="Barry K.W."/>
            <person name="Cichocki N."/>
            <person name="Veneault-Fourrey C."/>
            <person name="LaButti K."/>
            <person name="Lindquist E.A."/>
            <person name="Lipzen A."/>
            <person name="Lundell T."/>
            <person name="Morin E."/>
            <person name="Murat C."/>
            <person name="Sun H."/>
            <person name="Tunlid A."/>
            <person name="Henrissat B."/>
            <person name="Grigoriev I.V."/>
            <person name="Hibbett D.S."/>
            <person name="Martin F."/>
            <person name="Nordberg H.P."/>
            <person name="Cantor M.N."/>
            <person name="Hua S.X."/>
        </authorList>
    </citation>
    <scope>NUCLEOTIDE SEQUENCE [LARGE SCALE GENOMIC DNA]</scope>
    <source>
        <strain evidence="1 2">UH-Slu-Lm8-n1</strain>
    </source>
</reference>
<name>A0A0C9ZDM4_9AGAM</name>
<keyword evidence="2" id="KW-1185">Reference proteome</keyword>
<dbReference type="AlphaFoldDB" id="A0A0C9ZDM4"/>
<dbReference type="HOGENOM" id="CLU_2980665_0_0_1"/>
<gene>
    <name evidence="1" type="ORF">CY34DRAFT_812010</name>
</gene>